<dbReference type="RefSeq" id="WP_118310006.1">
    <property type="nucleotide sequence ID" value="NZ_QRHW01000023.1"/>
</dbReference>
<dbReference type="EMBL" id="QRHW01000023">
    <property type="protein sequence ID" value="RHG06031.1"/>
    <property type="molecule type" value="Genomic_DNA"/>
</dbReference>
<feature type="domain" description="Reverse transcriptase" evidence="1">
    <location>
        <begin position="1"/>
        <end position="344"/>
    </location>
</feature>
<organism evidence="2 3">
    <name type="scientific">Dorea longicatena</name>
    <dbReference type="NCBI Taxonomy" id="88431"/>
    <lineage>
        <taxon>Bacteria</taxon>
        <taxon>Bacillati</taxon>
        <taxon>Bacillota</taxon>
        <taxon>Clostridia</taxon>
        <taxon>Lachnospirales</taxon>
        <taxon>Lachnospiraceae</taxon>
        <taxon>Dorea</taxon>
    </lineage>
</organism>
<dbReference type="InterPro" id="IPR000477">
    <property type="entry name" value="RT_dom"/>
</dbReference>
<gene>
    <name evidence="2" type="ORF">DW641_11930</name>
</gene>
<proteinExistence type="predicted"/>
<evidence type="ECO:0000259" key="1">
    <source>
        <dbReference type="PROSITE" id="PS50878"/>
    </source>
</evidence>
<evidence type="ECO:0000313" key="3">
    <source>
        <dbReference type="Proteomes" id="UP000284112"/>
    </source>
</evidence>
<protein>
    <recommendedName>
        <fullName evidence="1">Reverse transcriptase domain-containing protein</fullName>
    </recommendedName>
</protein>
<comment type="caution">
    <text evidence="2">The sequence shown here is derived from an EMBL/GenBank/DDBJ whole genome shotgun (WGS) entry which is preliminary data.</text>
</comment>
<sequence length="568" mass="68198">MIEYDNPNFNANLSALVQGMWYSELPELIDLDRIYNNFESVLRSMENGKYPYYPLDENGFIKDYKAVISPGYLRKPGVEAITYYTFKKDHSLREMQLVNLIHYCGFVYNSLYIFDELFSELYITEENWEYVDNSNSYVVAGESFWIDTGYDDEEEFEEGVFINENNKISRWAKIEDAKMRIHEFQKSKLYYIKLDIESFFQNLYTHYFARIANFEPYKSMDVTSDYFDFLDRFHQRINDNQTKGVPAGNFSSHIGAELLMLCVDYEIREIIDKTDIAYIRYVDDMTFYSDDPQKLEEIVLQIQKILTKYRLRINGNKVERGRTTHLFDMQVSKNEIYRYFPYLKSDSEETELSFDDFCEMKYYIAELMGKKRISQIKTILSLFLKQMREEKISFKNIDAWFYYFFALVFDDESLTYHIYRVLDQMLGMAVGIEKEQLILELKNKTVLINGKYADSLLEIWHYYVLTEHVYKRQKEQLFDDYIAQKGDEDANPIILCHFIDSGRKTNEKVWKYIFNTYQRITQETDWKTRIMFSKWWLPIFKIRMNDGFNYQRFVNASLFPAVLVDLAK</sequence>
<dbReference type="Pfam" id="PF00078">
    <property type="entry name" value="RVT_1"/>
    <property type="match status" value="1"/>
</dbReference>
<accession>A0A414RZZ5</accession>
<dbReference type="InterPro" id="IPR043502">
    <property type="entry name" value="DNA/RNA_pol_sf"/>
</dbReference>
<dbReference type="PROSITE" id="PS50878">
    <property type="entry name" value="RT_POL"/>
    <property type="match status" value="1"/>
</dbReference>
<dbReference type="SUPFAM" id="SSF56672">
    <property type="entry name" value="DNA/RNA polymerases"/>
    <property type="match status" value="1"/>
</dbReference>
<dbReference type="AlphaFoldDB" id="A0A414RZZ5"/>
<name>A0A414RZZ5_9FIRM</name>
<evidence type="ECO:0000313" key="2">
    <source>
        <dbReference type="EMBL" id="RHG06031.1"/>
    </source>
</evidence>
<dbReference type="Proteomes" id="UP000284112">
    <property type="component" value="Unassembled WGS sequence"/>
</dbReference>
<reference evidence="2 3" key="1">
    <citation type="submission" date="2018-08" db="EMBL/GenBank/DDBJ databases">
        <title>A genome reference for cultivated species of the human gut microbiota.</title>
        <authorList>
            <person name="Zou Y."/>
            <person name="Xue W."/>
            <person name="Luo G."/>
        </authorList>
    </citation>
    <scope>NUCLEOTIDE SEQUENCE [LARGE SCALE GENOMIC DNA]</scope>
    <source>
        <strain evidence="2 3">AM23-13</strain>
    </source>
</reference>
<dbReference type="Gene3D" id="3.30.70.270">
    <property type="match status" value="1"/>
</dbReference>
<dbReference type="CDD" id="cd01646">
    <property type="entry name" value="RT_Bac_retron_I"/>
    <property type="match status" value="1"/>
</dbReference>
<dbReference type="InterPro" id="IPR043128">
    <property type="entry name" value="Rev_trsase/Diguanyl_cyclase"/>
</dbReference>